<dbReference type="EMBL" id="LXQA010590476">
    <property type="protein sequence ID" value="MCI60924.1"/>
    <property type="molecule type" value="Genomic_DNA"/>
</dbReference>
<reference evidence="2 3" key="1">
    <citation type="journal article" date="2018" name="Front. Plant Sci.">
        <title>Red Clover (Trifolium pratense) and Zigzag Clover (T. medium) - A Picture of Genomic Similarities and Differences.</title>
        <authorList>
            <person name="Dluhosova J."/>
            <person name="Istvanek J."/>
            <person name="Nedelnik J."/>
            <person name="Repkova J."/>
        </authorList>
    </citation>
    <scope>NUCLEOTIDE SEQUENCE [LARGE SCALE GENOMIC DNA]</scope>
    <source>
        <strain evidence="3">cv. 10/8</strain>
        <tissue evidence="2">Leaf</tissue>
    </source>
</reference>
<comment type="caution">
    <text evidence="2">The sequence shown here is derived from an EMBL/GenBank/DDBJ whole genome shotgun (WGS) entry which is preliminary data.</text>
</comment>
<feature type="region of interest" description="Disordered" evidence="1">
    <location>
        <begin position="1"/>
        <end position="83"/>
    </location>
</feature>
<dbReference type="Proteomes" id="UP000265520">
    <property type="component" value="Unassembled WGS sequence"/>
</dbReference>
<sequence>NETHNQEVNHDTVISTVRESSMPTLEDITPPRRDGETASPSSDDDIAIIEKRQPEKISEKAPGEIAAIPVPSNADFGSLSRRP</sequence>
<dbReference type="AlphaFoldDB" id="A0A392TK00"/>
<name>A0A392TK00_9FABA</name>
<accession>A0A392TK00</accession>
<feature type="compositionally biased region" description="Polar residues" evidence="1">
    <location>
        <begin position="12"/>
        <end position="23"/>
    </location>
</feature>
<keyword evidence="3" id="KW-1185">Reference proteome</keyword>
<evidence type="ECO:0000313" key="2">
    <source>
        <dbReference type="EMBL" id="MCI60924.1"/>
    </source>
</evidence>
<feature type="non-terminal residue" evidence="2">
    <location>
        <position position="1"/>
    </location>
</feature>
<feature type="compositionally biased region" description="Basic and acidic residues" evidence="1">
    <location>
        <begin position="48"/>
        <end position="62"/>
    </location>
</feature>
<evidence type="ECO:0000256" key="1">
    <source>
        <dbReference type="SAM" id="MobiDB-lite"/>
    </source>
</evidence>
<protein>
    <submittedName>
        <fullName evidence="2">Uncharacterized protein</fullName>
    </submittedName>
</protein>
<organism evidence="2 3">
    <name type="scientific">Trifolium medium</name>
    <dbReference type="NCBI Taxonomy" id="97028"/>
    <lineage>
        <taxon>Eukaryota</taxon>
        <taxon>Viridiplantae</taxon>
        <taxon>Streptophyta</taxon>
        <taxon>Embryophyta</taxon>
        <taxon>Tracheophyta</taxon>
        <taxon>Spermatophyta</taxon>
        <taxon>Magnoliopsida</taxon>
        <taxon>eudicotyledons</taxon>
        <taxon>Gunneridae</taxon>
        <taxon>Pentapetalae</taxon>
        <taxon>rosids</taxon>
        <taxon>fabids</taxon>
        <taxon>Fabales</taxon>
        <taxon>Fabaceae</taxon>
        <taxon>Papilionoideae</taxon>
        <taxon>50 kb inversion clade</taxon>
        <taxon>NPAAA clade</taxon>
        <taxon>Hologalegina</taxon>
        <taxon>IRL clade</taxon>
        <taxon>Trifolieae</taxon>
        <taxon>Trifolium</taxon>
    </lineage>
</organism>
<proteinExistence type="predicted"/>
<feature type="compositionally biased region" description="Basic and acidic residues" evidence="1">
    <location>
        <begin position="1"/>
        <end position="10"/>
    </location>
</feature>
<evidence type="ECO:0000313" key="3">
    <source>
        <dbReference type="Proteomes" id="UP000265520"/>
    </source>
</evidence>